<dbReference type="AlphaFoldDB" id="A0A8J7YLK3"/>
<organism evidence="1 2">
    <name type="scientific">Haloarcula salinisoli</name>
    <dbReference type="NCBI Taxonomy" id="2487746"/>
    <lineage>
        <taxon>Archaea</taxon>
        <taxon>Methanobacteriati</taxon>
        <taxon>Methanobacteriota</taxon>
        <taxon>Stenosarchaea group</taxon>
        <taxon>Halobacteria</taxon>
        <taxon>Halobacteriales</taxon>
        <taxon>Haloarculaceae</taxon>
        <taxon>Haloarcula</taxon>
    </lineage>
</organism>
<evidence type="ECO:0000313" key="2">
    <source>
        <dbReference type="Proteomes" id="UP000783863"/>
    </source>
</evidence>
<comment type="caution">
    <text evidence="1">The sequence shown here is derived from an EMBL/GenBank/DDBJ whole genome shotgun (WGS) entry which is preliminary data.</text>
</comment>
<dbReference type="RefSeq" id="WP_220590162.1">
    <property type="nucleotide sequence ID" value="NZ_RKLQ01000006.1"/>
</dbReference>
<keyword evidence="2" id="KW-1185">Reference proteome</keyword>
<dbReference type="EMBL" id="RKLQ01000006">
    <property type="protein sequence ID" value="MBX0305973.1"/>
    <property type="molecule type" value="Genomic_DNA"/>
</dbReference>
<reference evidence="1" key="1">
    <citation type="submission" date="2021-06" db="EMBL/GenBank/DDBJ databases">
        <title>Halomicroarcula sp. F24A a new haloarchaeum isolated from saline soil.</title>
        <authorList>
            <person name="Duran-Viseras A."/>
            <person name="Sanchez-Porro C."/>
            <person name="Ventosa A."/>
        </authorList>
    </citation>
    <scope>NUCLEOTIDE SEQUENCE</scope>
    <source>
        <strain evidence="1">F24A</strain>
    </source>
</reference>
<name>A0A8J7YLK3_9EURY</name>
<dbReference type="Proteomes" id="UP000783863">
    <property type="component" value="Unassembled WGS sequence"/>
</dbReference>
<evidence type="ECO:0000313" key="1">
    <source>
        <dbReference type="EMBL" id="MBX0305973.1"/>
    </source>
</evidence>
<sequence>MGKTDDEAIRITGTPARRRNWTTIVLEEQSDGRWLATQTGVAVTGHGETAAEAAREYCRQISESDDT</sequence>
<protein>
    <submittedName>
        <fullName evidence="1">Uncharacterized protein</fullName>
    </submittedName>
</protein>
<gene>
    <name evidence="1" type="ORF">EGD98_20205</name>
</gene>
<accession>A0A8J7YLK3</accession>
<proteinExistence type="predicted"/>